<dbReference type="RefSeq" id="WP_301132429.1">
    <property type="nucleotide sequence ID" value="NZ_BAAAUQ010000005.1"/>
</dbReference>
<feature type="transmembrane region" description="Helical" evidence="5">
    <location>
        <begin position="295"/>
        <end position="315"/>
    </location>
</feature>
<feature type="transmembrane region" description="Helical" evidence="5">
    <location>
        <begin position="12"/>
        <end position="41"/>
    </location>
</feature>
<name>A0ABT8FQ39_9MICO</name>
<proteinExistence type="predicted"/>
<dbReference type="InterPro" id="IPR049453">
    <property type="entry name" value="Memb_transporter_dom"/>
</dbReference>
<comment type="caution">
    <text evidence="7">The sequence shown here is derived from an EMBL/GenBank/DDBJ whole genome shotgun (WGS) entry which is preliminary data.</text>
</comment>
<keyword evidence="3 5" id="KW-1133">Transmembrane helix</keyword>
<keyword evidence="2 5" id="KW-0812">Transmembrane</keyword>
<feature type="transmembrane region" description="Helical" evidence="5">
    <location>
        <begin position="265"/>
        <end position="283"/>
    </location>
</feature>
<reference evidence="7" key="1">
    <citation type="submission" date="2021-06" db="EMBL/GenBank/DDBJ databases">
        <title>Genome-based taxonomic framework of Microbacterium strains isolated from marine environment, the description of four new species and reclassification of four preexisting species.</title>
        <authorList>
            <person name="Lee S.D."/>
            <person name="Kim S.-M."/>
            <person name="Byeon Y.-S."/>
            <person name="Yang H.L."/>
            <person name="Kim I.S."/>
        </authorList>
    </citation>
    <scope>NUCLEOTIDE SEQUENCE</scope>
    <source>
        <strain evidence="7">KACC 20510</strain>
    </source>
</reference>
<feature type="transmembrane region" description="Helical" evidence="5">
    <location>
        <begin position="77"/>
        <end position="96"/>
    </location>
</feature>
<sequence>MALHIGPARLTVLVGAVLTPLVVVAATPLSSALGASVLGVIATAGSVRRGTPAMWRMAVSSTLVALLAGLATLTGDAVPIIGTALVVIASLATSALPRYGLTASGGMVVTLAALLLITPVSTPVDDIGAWAGPVFVALVVGAMSGWIAAVLSVALRGHTLPRPELPTPTVPYSVLLAVLAGGFTLVSLWAFPDSNAWWTVLTVAIILQPTRDRLWSKLGARVLGTLIGGAVAAGLALILPTAVAPVALGLIALAANVVLTVRGAAYWKSATAVTITVVMLTFDRDELLRGDVERVLFTLLAAAVTAAAVVLLRVLPPRRRESRDG</sequence>
<evidence type="ECO:0000256" key="3">
    <source>
        <dbReference type="ARBA" id="ARBA00022989"/>
    </source>
</evidence>
<dbReference type="EMBL" id="JAHWXI010000002">
    <property type="protein sequence ID" value="MDN4463443.1"/>
    <property type="molecule type" value="Genomic_DNA"/>
</dbReference>
<dbReference type="Pfam" id="PF13515">
    <property type="entry name" value="FUSC_2"/>
    <property type="match status" value="1"/>
</dbReference>
<protein>
    <submittedName>
        <fullName evidence="7">FUSC family protein</fullName>
    </submittedName>
</protein>
<feature type="transmembrane region" description="Helical" evidence="5">
    <location>
        <begin position="169"/>
        <end position="190"/>
    </location>
</feature>
<evidence type="ECO:0000256" key="5">
    <source>
        <dbReference type="SAM" id="Phobius"/>
    </source>
</evidence>
<gene>
    <name evidence="7" type="ORF">KZC48_03370</name>
</gene>
<feature type="transmembrane region" description="Helical" evidence="5">
    <location>
        <begin position="103"/>
        <end position="122"/>
    </location>
</feature>
<feature type="domain" description="Integral membrane bound transporter" evidence="6">
    <location>
        <begin position="189"/>
        <end position="306"/>
    </location>
</feature>
<evidence type="ECO:0000256" key="2">
    <source>
        <dbReference type="ARBA" id="ARBA00022692"/>
    </source>
</evidence>
<evidence type="ECO:0000313" key="7">
    <source>
        <dbReference type="EMBL" id="MDN4463443.1"/>
    </source>
</evidence>
<evidence type="ECO:0000256" key="1">
    <source>
        <dbReference type="ARBA" id="ARBA00004141"/>
    </source>
</evidence>
<dbReference type="Proteomes" id="UP001172731">
    <property type="component" value="Unassembled WGS sequence"/>
</dbReference>
<feature type="transmembrane region" description="Helical" evidence="5">
    <location>
        <begin position="226"/>
        <end position="259"/>
    </location>
</feature>
<feature type="transmembrane region" description="Helical" evidence="5">
    <location>
        <begin position="134"/>
        <end position="157"/>
    </location>
</feature>
<evidence type="ECO:0000256" key="4">
    <source>
        <dbReference type="ARBA" id="ARBA00023136"/>
    </source>
</evidence>
<accession>A0ABT8FQ39</accession>
<keyword evidence="4 5" id="KW-0472">Membrane</keyword>
<comment type="subcellular location">
    <subcellularLocation>
        <location evidence="1">Membrane</location>
        <topology evidence="1">Multi-pass membrane protein</topology>
    </subcellularLocation>
</comment>
<keyword evidence="8" id="KW-1185">Reference proteome</keyword>
<organism evidence="7 8">
    <name type="scientific">Microbacterium aurantiacum</name>
    <dbReference type="NCBI Taxonomy" id="162393"/>
    <lineage>
        <taxon>Bacteria</taxon>
        <taxon>Bacillati</taxon>
        <taxon>Actinomycetota</taxon>
        <taxon>Actinomycetes</taxon>
        <taxon>Micrococcales</taxon>
        <taxon>Microbacteriaceae</taxon>
        <taxon>Microbacterium</taxon>
    </lineage>
</organism>
<evidence type="ECO:0000313" key="8">
    <source>
        <dbReference type="Proteomes" id="UP001172731"/>
    </source>
</evidence>
<evidence type="ECO:0000259" key="6">
    <source>
        <dbReference type="Pfam" id="PF13515"/>
    </source>
</evidence>